<gene>
    <name evidence="1" type="ORF">OBBRIDRAFT_254615</name>
</gene>
<reference evidence="1 2" key="1">
    <citation type="submission" date="2016-07" db="EMBL/GenBank/DDBJ databases">
        <title>Draft genome of the white-rot fungus Obba rivulosa 3A-2.</title>
        <authorList>
            <consortium name="DOE Joint Genome Institute"/>
            <person name="Miettinen O."/>
            <person name="Riley R."/>
            <person name="Acob R."/>
            <person name="Barry K."/>
            <person name="Cullen D."/>
            <person name="De Vries R."/>
            <person name="Hainaut M."/>
            <person name="Hatakka A."/>
            <person name="Henrissat B."/>
            <person name="Hilden K."/>
            <person name="Kuo R."/>
            <person name="Labutti K."/>
            <person name="Lipzen A."/>
            <person name="Makela M.R."/>
            <person name="Sandor L."/>
            <person name="Spatafora J.W."/>
            <person name="Grigoriev I.V."/>
            <person name="Hibbett D.S."/>
        </authorList>
    </citation>
    <scope>NUCLEOTIDE SEQUENCE [LARGE SCALE GENOMIC DNA]</scope>
    <source>
        <strain evidence="1 2">3A-2</strain>
    </source>
</reference>
<protein>
    <submittedName>
        <fullName evidence="1">Uncharacterized protein</fullName>
    </submittedName>
</protein>
<evidence type="ECO:0000313" key="1">
    <source>
        <dbReference type="EMBL" id="OCH93861.1"/>
    </source>
</evidence>
<dbReference type="EMBL" id="KV722350">
    <property type="protein sequence ID" value="OCH93861.1"/>
    <property type="molecule type" value="Genomic_DNA"/>
</dbReference>
<sequence length="165" mass="18088">MAIPVSTCLTRLWPVRAHEGRTATHSEHSLASDVEVEDIILLPKECLEDRRKAGDFVSGILFCLISWILTLGRPCGGTRIGIAACSSVLTFPLVCPEKAKHHAAENLVYTECVHVVDRSTIGNVGDPDERNYAASVLAMLERYGDVDIEQFISGDGVHDLRNIMT</sequence>
<proteinExistence type="predicted"/>
<accession>A0A8E2J3H3</accession>
<name>A0A8E2J3H3_9APHY</name>
<dbReference type="OrthoDB" id="2104739at2759"/>
<organism evidence="1 2">
    <name type="scientific">Obba rivulosa</name>
    <dbReference type="NCBI Taxonomy" id="1052685"/>
    <lineage>
        <taxon>Eukaryota</taxon>
        <taxon>Fungi</taxon>
        <taxon>Dikarya</taxon>
        <taxon>Basidiomycota</taxon>
        <taxon>Agaricomycotina</taxon>
        <taxon>Agaricomycetes</taxon>
        <taxon>Polyporales</taxon>
        <taxon>Gelatoporiaceae</taxon>
        <taxon>Obba</taxon>
    </lineage>
</organism>
<dbReference type="Proteomes" id="UP000250043">
    <property type="component" value="Unassembled WGS sequence"/>
</dbReference>
<keyword evidence="2" id="KW-1185">Reference proteome</keyword>
<evidence type="ECO:0000313" key="2">
    <source>
        <dbReference type="Proteomes" id="UP000250043"/>
    </source>
</evidence>
<dbReference type="AlphaFoldDB" id="A0A8E2J3H3"/>